<gene>
    <name evidence="1" type="ORF">ERS007657_02172</name>
    <name evidence="3" type="ORF">ERS007661_00939</name>
    <name evidence="2" type="ORF">ERS027661_04523</name>
</gene>
<evidence type="ECO:0000313" key="1">
    <source>
        <dbReference type="EMBL" id="CFR83557.1"/>
    </source>
</evidence>
<proteinExistence type="predicted"/>
<dbReference type="EMBL" id="CGCX01000791">
    <property type="protein sequence ID" value="CFR83557.1"/>
    <property type="molecule type" value="Genomic_DNA"/>
</dbReference>
<protein>
    <submittedName>
        <fullName evidence="2">Uncharacterized protein</fullName>
    </submittedName>
</protein>
<dbReference type="Proteomes" id="UP000039217">
    <property type="component" value="Unassembled WGS sequence"/>
</dbReference>
<dbReference type="Proteomes" id="UP000049023">
    <property type="component" value="Unassembled WGS sequence"/>
</dbReference>
<name>A0A655ARA5_MYCTX</name>
<accession>A0A655ARA5</accession>
<reference evidence="4 5" key="1">
    <citation type="submission" date="2015-03" db="EMBL/GenBank/DDBJ databases">
        <authorList>
            <consortium name="Pathogen Informatics"/>
        </authorList>
    </citation>
    <scope>NUCLEOTIDE SEQUENCE [LARGE SCALE GENOMIC DNA]</scope>
    <source>
        <strain evidence="2 6">Bir 187</strain>
        <strain evidence="1 5">C09601061</strain>
        <strain evidence="3 4">D00501624</strain>
    </source>
</reference>
<evidence type="ECO:0000313" key="5">
    <source>
        <dbReference type="Proteomes" id="UP000046680"/>
    </source>
</evidence>
<organism evidence="2 6">
    <name type="scientific">Mycobacterium tuberculosis</name>
    <dbReference type="NCBI Taxonomy" id="1773"/>
    <lineage>
        <taxon>Bacteria</taxon>
        <taxon>Bacillati</taxon>
        <taxon>Actinomycetota</taxon>
        <taxon>Actinomycetes</taxon>
        <taxon>Mycobacteriales</taxon>
        <taxon>Mycobacteriaceae</taxon>
        <taxon>Mycobacterium</taxon>
        <taxon>Mycobacterium tuberculosis complex</taxon>
    </lineage>
</organism>
<evidence type="ECO:0000313" key="2">
    <source>
        <dbReference type="EMBL" id="CKT56352.1"/>
    </source>
</evidence>
<sequence length="98" mass="10746">MALPSTSIGSKAWIPNRCRVGARFSNTGCSAMTSSSTSHTWGRWRSTMRLALLMFCAWLRSTSRFITNGLNSSSAISLGRPHWCSLSCGPTTMTDRPE</sequence>
<evidence type="ECO:0000313" key="3">
    <source>
        <dbReference type="EMBL" id="CNU61544.1"/>
    </source>
</evidence>
<evidence type="ECO:0000313" key="4">
    <source>
        <dbReference type="Proteomes" id="UP000039217"/>
    </source>
</evidence>
<dbReference type="AlphaFoldDB" id="A0A655ARA5"/>
<dbReference type="EMBL" id="CQQC01000218">
    <property type="protein sequence ID" value="CNU61544.1"/>
    <property type="molecule type" value="Genomic_DNA"/>
</dbReference>
<dbReference type="Proteomes" id="UP000046680">
    <property type="component" value="Unassembled WGS sequence"/>
</dbReference>
<evidence type="ECO:0000313" key="6">
    <source>
        <dbReference type="Proteomes" id="UP000049023"/>
    </source>
</evidence>
<dbReference type="EMBL" id="CNFU01001585">
    <property type="protein sequence ID" value="CKT56352.1"/>
    <property type="molecule type" value="Genomic_DNA"/>
</dbReference>